<keyword evidence="2" id="KW-1185">Reference proteome</keyword>
<dbReference type="Pfam" id="PF21853">
    <property type="entry name" value="DUF6912"/>
    <property type="match status" value="1"/>
</dbReference>
<protein>
    <submittedName>
        <fullName evidence="1">Uncharacterized protein</fullName>
    </submittedName>
</protein>
<proteinExistence type="predicted"/>
<sequence length="202" mass="21042">MCITVMVWVVAGVFGGPEWSGWQQRRVPEVRRADSVLSSAVGETVSMRVYLPATAADLSAPGVSARRAHAVTAALAAALPEEDEEGLEVSASLCAADASVELLAAGGPGLADRRVVLAADLDPTEVRELVVGGDVLPGTVEVLGEVDWERVAALLVDEAAAEADVALACTGDEEAFERTAEADLLWYDASERKALAAELARS</sequence>
<evidence type="ECO:0000313" key="2">
    <source>
        <dbReference type="Proteomes" id="UP000266895"/>
    </source>
</evidence>
<dbReference type="EMBL" id="LR134350">
    <property type="protein sequence ID" value="VEG29940.1"/>
    <property type="molecule type" value="Genomic_DNA"/>
</dbReference>
<dbReference type="KEGG" id="ahw:NCTC11636_02413"/>
<name>A0A3S4TBA5_9ACTO</name>
<gene>
    <name evidence="1" type="ORF">NCTC11636_02413</name>
</gene>
<reference evidence="1 2" key="1">
    <citation type="submission" date="2018-12" db="EMBL/GenBank/DDBJ databases">
        <authorList>
            <consortium name="Pathogen Informatics"/>
        </authorList>
    </citation>
    <scope>NUCLEOTIDE SEQUENCE [LARGE SCALE GENOMIC DNA]</scope>
    <source>
        <strain evidence="1 2">NCTC11636</strain>
    </source>
</reference>
<dbReference type="InterPro" id="IPR054206">
    <property type="entry name" value="DUF6912"/>
</dbReference>
<evidence type="ECO:0000313" key="1">
    <source>
        <dbReference type="EMBL" id="VEG29940.1"/>
    </source>
</evidence>
<organism evidence="1 2">
    <name type="scientific">Actinomyces howellii</name>
    <dbReference type="NCBI Taxonomy" id="52771"/>
    <lineage>
        <taxon>Bacteria</taxon>
        <taxon>Bacillati</taxon>
        <taxon>Actinomycetota</taxon>
        <taxon>Actinomycetes</taxon>
        <taxon>Actinomycetales</taxon>
        <taxon>Actinomycetaceae</taxon>
        <taxon>Actinomyces</taxon>
    </lineage>
</organism>
<dbReference type="Proteomes" id="UP000266895">
    <property type="component" value="Chromosome"/>
</dbReference>
<dbReference type="AlphaFoldDB" id="A0A3S4TBA5"/>
<accession>A0A3S4TBA5</accession>